<dbReference type="Gramene" id="PUZ73153">
    <property type="protein sequence ID" value="PUZ73153"/>
    <property type="gene ID" value="GQ55_2G452100"/>
</dbReference>
<dbReference type="Proteomes" id="UP000244336">
    <property type="component" value="Chromosome 2"/>
</dbReference>
<gene>
    <name evidence="1" type="ORF">GQ55_2G452100</name>
</gene>
<evidence type="ECO:0000313" key="1">
    <source>
        <dbReference type="EMBL" id="PUZ73153.1"/>
    </source>
</evidence>
<reference evidence="1 2" key="1">
    <citation type="submission" date="2018-04" db="EMBL/GenBank/DDBJ databases">
        <title>WGS assembly of Panicum hallii var. hallii HAL2.</title>
        <authorList>
            <person name="Lovell J."/>
            <person name="Jenkins J."/>
            <person name="Lowry D."/>
            <person name="Mamidi S."/>
            <person name="Sreedasyam A."/>
            <person name="Weng X."/>
            <person name="Barry K."/>
            <person name="Bonette J."/>
            <person name="Campitelli B."/>
            <person name="Daum C."/>
            <person name="Gordon S."/>
            <person name="Gould B."/>
            <person name="Lipzen A."/>
            <person name="MacQueen A."/>
            <person name="Palacio-Mejia J."/>
            <person name="Plott C."/>
            <person name="Shakirov E."/>
            <person name="Shu S."/>
            <person name="Yoshinaga Y."/>
            <person name="Zane M."/>
            <person name="Rokhsar D."/>
            <person name="Grimwood J."/>
            <person name="Schmutz J."/>
            <person name="Juenger T."/>
        </authorList>
    </citation>
    <scope>NUCLEOTIDE SEQUENCE [LARGE SCALE GENOMIC DNA]</scope>
    <source>
        <strain evidence="2">cv. HAL2</strain>
    </source>
</reference>
<evidence type="ECO:0000313" key="2">
    <source>
        <dbReference type="Proteomes" id="UP000244336"/>
    </source>
</evidence>
<keyword evidence="2" id="KW-1185">Reference proteome</keyword>
<organism evidence="1 2">
    <name type="scientific">Panicum hallii var. hallii</name>
    <dbReference type="NCBI Taxonomy" id="1504633"/>
    <lineage>
        <taxon>Eukaryota</taxon>
        <taxon>Viridiplantae</taxon>
        <taxon>Streptophyta</taxon>
        <taxon>Embryophyta</taxon>
        <taxon>Tracheophyta</taxon>
        <taxon>Spermatophyta</taxon>
        <taxon>Magnoliopsida</taxon>
        <taxon>Liliopsida</taxon>
        <taxon>Poales</taxon>
        <taxon>Poaceae</taxon>
        <taxon>PACMAD clade</taxon>
        <taxon>Panicoideae</taxon>
        <taxon>Panicodae</taxon>
        <taxon>Paniceae</taxon>
        <taxon>Panicinae</taxon>
        <taxon>Panicum</taxon>
        <taxon>Panicum sect. Panicum</taxon>
    </lineage>
</organism>
<dbReference type="EMBL" id="CM009750">
    <property type="protein sequence ID" value="PUZ73153.1"/>
    <property type="molecule type" value="Genomic_DNA"/>
</dbReference>
<protein>
    <submittedName>
        <fullName evidence="1">Uncharacterized protein</fullName>
    </submittedName>
</protein>
<accession>A0A2T7EZA4</accession>
<sequence length="110" mass="12640">MPGPARILLMKTSPAQMYAFWWPGLDQAVRIAGMVPPAPHLFLTLPHKLTTKQKDLACADEISQLVFGHLCLIHVTSSSYWLLRVCAWIFCACIPDRRRLCGHWVRQFYM</sequence>
<dbReference type="AlphaFoldDB" id="A0A2T7EZA4"/>
<name>A0A2T7EZA4_9POAL</name>
<proteinExistence type="predicted"/>